<dbReference type="GO" id="GO:0005524">
    <property type="term" value="F:ATP binding"/>
    <property type="evidence" value="ECO:0007669"/>
    <property type="project" value="UniProtKB-KW"/>
</dbReference>
<organism evidence="5 6">
    <name type="scientific">Candidatus Magasanikbacteria bacterium CG10_big_fil_rev_8_21_14_0_10_40_10</name>
    <dbReference type="NCBI Taxonomy" id="1974648"/>
    <lineage>
        <taxon>Bacteria</taxon>
        <taxon>Candidatus Magasanikiibacteriota</taxon>
    </lineage>
</organism>
<dbReference type="Pfam" id="PF00005">
    <property type="entry name" value="ABC_tran"/>
    <property type="match status" value="1"/>
</dbReference>
<comment type="similarity">
    <text evidence="1">Belongs to the ABC transporter superfamily.</text>
</comment>
<keyword evidence="3 5" id="KW-0067">ATP-binding</keyword>
<evidence type="ECO:0000259" key="4">
    <source>
        <dbReference type="PROSITE" id="PS50893"/>
    </source>
</evidence>
<dbReference type="Gene3D" id="3.40.50.300">
    <property type="entry name" value="P-loop containing nucleotide triphosphate hydrolases"/>
    <property type="match status" value="1"/>
</dbReference>
<dbReference type="PROSITE" id="PS00211">
    <property type="entry name" value="ABC_TRANSPORTER_1"/>
    <property type="match status" value="1"/>
</dbReference>
<dbReference type="AlphaFoldDB" id="A0A2M6W2T4"/>
<dbReference type="InterPro" id="IPR015854">
    <property type="entry name" value="ABC_transpr_LolD-like"/>
</dbReference>
<reference evidence="6" key="1">
    <citation type="submission" date="2017-09" db="EMBL/GenBank/DDBJ databases">
        <title>Depth-based differentiation of microbial function through sediment-hosted aquifers and enrichment of novel symbionts in the deep terrestrial subsurface.</title>
        <authorList>
            <person name="Probst A.J."/>
            <person name="Ladd B."/>
            <person name="Jarett J.K."/>
            <person name="Geller-Mcgrath D.E."/>
            <person name="Sieber C.M.K."/>
            <person name="Emerson J.B."/>
            <person name="Anantharaman K."/>
            <person name="Thomas B.C."/>
            <person name="Malmstrom R."/>
            <person name="Stieglmeier M."/>
            <person name="Klingl A."/>
            <person name="Woyke T."/>
            <person name="Ryan C.M."/>
            <person name="Banfield J.F."/>
        </authorList>
    </citation>
    <scope>NUCLEOTIDE SEQUENCE [LARGE SCALE GENOMIC DNA]</scope>
</reference>
<feature type="domain" description="ABC transporter" evidence="4">
    <location>
        <begin position="2"/>
        <end position="225"/>
    </location>
</feature>
<dbReference type="SMART" id="SM00382">
    <property type="entry name" value="AAA"/>
    <property type="match status" value="1"/>
</dbReference>
<sequence length="227" mass="25012">MIRISEVTKIYTHKAPPALRNINLFIDAGEFVSIVGQSGTGKTTLVKLIIAEEKPTRGTIDIGDCDITKISASAVPFLRRQIGVVFQDFRLLPKKTVHENVSFALEVAGEKQSRIRKVVPQVLEVVGLSAKATSYPYQLSGGEQQRAAIARALAHAPKILVADEPTGNLDTINTHEVIEILKKINEFGTTILLVTHNRETVNHLRRRVVTLQDGEIASDEKVGKYKL</sequence>
<comment type="caution">
    <text evidence="5">The sequence shown here is derived from an EMBL/GenBank/DDBJ whole genome shotgun (WGS) entry which is preliminary data.</text>
</comment>
<evidence type="ECO:0000313" key="6">
    <source>
        <dbReference type="Proteomes" id="UP000231183"/>
    </source>
</evidence>
<dbReference type="FunFam" id="3.40.50.300:FF:000056">
    <property type="entry name" value="Cell division ATP-binding protein FtsE"/>
    <property type="match status" value="1"/>
</dbReference>
<dbReference type="InterPro" id="IPR003439">
    <property type="entry name" value="ABC_transporter-like_ATP-bd"/>
</dbReference>
<dbReference type="PROSITE" id="PS50893">
    <property type="entry name" value="ABC_TRANSPORTER_2"/>
    <property type="match status" value="1"/>
</dbReference>
<dbReference type="Proteomes" id="UP000231183">
    <property type="component" value="Unassembled WGS sequence"/>
</dbReference>
<evidence type="ECO:0000313" key="5">
    <source>
        <dbReference type="EMBL" id="PIT87113.1"/>
    </source>
</evidence>
<keyword evidence="2" id="KW-0547">Nucleotide-binding</keyword>
<evidence type="ECO:0000256" key="2">
    <source>
        <dbReference type="ARBA" id="ARBA00022741"/>
    </source>
</evidence>
<dbReference type="InterPro" id="IPR017871">
    <property type="entry name" value="ABC_transporter-like_CS"/>
</dbReference>
<dbReference type="InterPro" id="IPR027417">
    <property type="entry name" value="P-loop_NTPase"/>
</dbReference>
<gene>
    <name evidence="5" type="ORF">COU31_04695</name>
</gene>
<dbReference type="PANTHER" id="PTHR24220">
    <property type="entry name" value="IMPORT ATP-BINDING PROTEIN"/>
    <property type="match status" value="1"/>
</dbReference>
<dbReference type="GO" id="GO:0016887">
    <property type="term" value="F:ATP hydrolysis activity"/>
    <property type="evidence" value="ECO:0007669"/>
    <property type="project" value="InterPro"/>
</dbReference>
<keyword evidence="5" id="KW-0131">Cell cycle</keyword>
<dbReference type="GO" id="GO:0022857">
    <property type="term" value="F:transmembrane transporter activity"/>
    <property type="evidence" value="ECO:0007669"/>
    <property type="project" value="TreeGrafter"/>
</dbReference>
<accession>A0A2M6W2T4</accession>
<evidence type="ECO:0000256" key="1">
    <source>
        <dbReference type="ARBA" id="ARBA00005417"/>
    </source>
</evidence>
<keyword evidence="5" id="KW-0132">Cell division</keyword>
<dbReference type="GO" id="GO:0005886">
    <property type="term" value="C:plasma membrane"/>
    <property type="evidence" value="ECO:0007669"/>
    <property type="project" value="TreeGrafter"/>
</dbReference>
<name>A0A2M6W2T4_9BACT</name>
<dbReference type="SUPFAM" id="SSF52540">
    <property type="entry name" value="P-loop containing nucleoside triphosphate hydrolases"/>
    <property type="match status" value="1"/>
</dbReference>
<dbReference type="InterPro" id="IPR003593">
    <property type="entry name" value="AAA+_ATPase"/>
</dbReference>
<dbReference type="PANTHER" id="PTHR24220:SF470">
    <property type="entry name" value="CELL DIVISION ATP-BINDING PROTEIN FTSE"/>
    <property type="match status" value="1"/>
</dbReference>
<proteinExistence type="inferred from homology"/>
<protein>
    <submittedName>
        <fullName evidence="5">Cell division ATP-binding protein FtsE</fullName>
    </submittedName>
</protein>
<dbReference type="EMBL" id="PFBX01000052">
    <property type="protein sequence ID" value="PIT87113.1"/>
    <property type="molecule type" value="Genomic_DNA"/>
</dbReference>
<dbReference type="GO" id="GO:0051301">
    <property type="term" value="P:cell division"/>
    <property type="evidence" value="ECO:0007669"/>
    <property type="project" value="UniProtKB-KW"/>
</dbReference>
<evidence type="ECO:0000256" key="3">
    <source>
        <dbReference type="ARBA" id="ARBA00022840"/>
    </source>
</evidence>